<dbReference type="GO" id="GO:0005737">
    <property type="term" value="C:cytoplasm"/>
    <property type="evidence" value="ECO:0007669"/>
    <property type="project" value="TreeGrafter"/>
</dbReference>
<dbReference type="GO" id="GO:0005524">
    <property type="term" value="F:ATP binding"/>
    <property type="evidence" value="ECO:0007669"/>
    <property type="project" value="UniProtKB-KW"/>
</dbReference>
<dbReference type="Proteomes" id="UP000008635">
    <property type="component" value="Chromosome"/>
</dbReference>
<comment type="catalytic activity">
    <reaction evidence="8 9">
        <text>D-gluconate + ATP = 6-phospho-D-gluconate + ADP + H(+)</text>
        <dbReference type="Rhea" id="RHEA:19433"/>
        <dbReference type="ChEBI" id="CHEBI:15378"/>
        <dbReference type="ChEBI" id="CHEBI:18391"/>
        <dbReference type="ChEBI" id="CHEBI:30616"/>
        <dbReference type="ChEBI" id="CHEBI:58759"/>
        <dbReference type="ChEBI" id="CHEBI:456216"/>
        <dbReference type="EC" id="2.7.1.12"/>
    </reaction>
</comment>
<dbReference type="HOGENOM" id="CLU_077168_4_1_0"/>
<dbReference type="PANTHER" id="PTHR43442">
    <property type="entry name" value="GLUCONOKINASE-RELATED"/>
    <property type="match status" value="1"/>
</dbReference>
<dbReference type="InterPro" id="IPR006001">
    <property type="entry name" value="Therm_gnt_kin"/>
</dbReference>
<dbReference type="InterPro" id="IPR027417">
    <property type="entry name" value="P-loop_NTPase"/>
</dbReference>
<evidence type="ECO:0000256" key="6">
    <source>
        <dbReference type="ARBA" id="ARBA00022777"/>
    </source>
</evidence>
<sequence length="163" mass="17218">MQAAVVIMGVSGSGKTTVGEALATRLGWVFLDADDFHTPAAKAKMAAGEGLTDADRAPWLARLREALQTQPGGVVLACSALRAAYRDALRAPGVHFAYLRVPRAVLEDRLQHRTHYAGVSLLPSQLDTLEEPAGEADTVTLDVQRSDAPDQLAGRIAGAFALS</sequence>
<accession>E8U678</accession>
<evidence type="ECO:0000256" key="5">
    <source>
        <dbReference type="ARBA" id="ARBA00022741"/>
    </source>
</evidence>
<evidence type="ECO:0000256" key="3">
    <source>
        <dbReference type="ARBA" id="ARBA00012054"/>
    </source>
</evidence>
<evidence type="ECO:0000256" key="2">
    <source>
        <dbReference type="ARBA" id="ARBA00008420"/>
    </source>
</evidence>
<dbReference type="EMBL" id="CP002454">
    <property type="protein sequence ID" value="ADV66567.1"/>
    <property type="molecule type" value="Genomic_DNA"/>
</dbReference>
<keyword evidence="6 9" id="KW-0418">Kinase</keyword>
<dbReference type="OrthoDB" id="9795716at2"/>
<dbReference type="eggNOG" id="COG3265">
    <property type="taxonomic scope" value="Bacteria"/>
</dbReference>
<dbReference type="CDD" id="cd02021">
    <property type="entry name" value="GntK"/>
    <property type="match status" value="1"/>
</dbReference>
<dbReference type="RefSeq" id="WP_013556072.1">
    <property type="nucleotide sequence ID" value="NC_014958.1"/>
</dbReference>
<evidence type="ECO:0000256" key="4">
    <source>
        <dbReference type="ARBA" id="ARBA00022679"/>
    </source>
</evidence>
<evidence type="ECO:0000256" key="9">
    <source>
        <dbReference type="RuleBase" id="RU363066"/>
    </source>
</evidence>
<keyword evidence="4 9" id="KW-0808">Transferase</keyword>
<dbReference type="GO" id="GO:0046316">
    <property type="term" value="F:gluconokinase activity"/>
    <property type="evidence" value="ECO:0007669"/>
    <property type="project" value="UniProtKB-EC"/>
</dbReference>
<dbReference type="GO" id="GO:0005975">
    <property type="term" value="P:carbohydrate metabolic process"/>
    <property type="evidence" value="ECO:0007669"/>
    <property type="project" value="InterPro"/>
</dbReference>
<reference evidence="10 11" key="1">
    <citation type="journal article" date="2011" name="Stand. Genomic Sci.">
        <title>Complete genome sequence of Deinococcus maricopensis type strain (LB-34).</title>
        <authorList>
            <person name="Pukall R."/>
            <person name="Zeytun A."/>
            <person name="Lucas S."/>
            <person name="Lapidus A."/>
            <person name="Hammon N."/>
            <person name="Deshpande S."/>
            <person name="Nolan M."/>
            <person name="Cheng J.F."/>
            <person name="Pitluck S."/>
            <person name="Liolios K."/>
            <person name="Pagani I."/>
            <person name="Mikhailova N."/>
            <person name="Ivanova N."/>
            <person name="Mavromatis K."/>
            <person name="Pati A."/>
            <person name="Tapia R."/>
            <person name="Han C."/>
            <person name="Goodwin L."/>
            <person name="Chen A."/>
            <person name="Palaniappan K."/>
            <person name="Land M."/>
            <person name="Hauser L."/>
            <person name="Chang Y.J."/>
            <person name="Jeffries C.D."/>
            <person name="Brambilla E.M."/>
            <person name="Rohde M."/>
            <person name="Goker M."/>
            <person name="Detter J.C."/>
            <person name="Woyke T."/>
            <person name="Bristow J."/>
            <person name="Eisen J.A."/>
            <person name="Markowitz V."/>
            <person name="Hugenholtz P."/>
            <person name="Kyrpides N.C."/>
            <person name="Klenk H.P."/>
        </authorList>
    </citation>
    <scope>NUCLEOTIDE SEQUENCE [LARGE SCALE GENOMIC DNA]</scope>
    <source>
        <strain evidence="11">DSM 21211 / LMG 22137 / NRRL B-23946 / LB-34</strain>
    </source>
</reference>
<evidence type="ECO:0000256" key="1">
    <source>
        <dbReference type="ARBA" id="ARBA00004761"/>
    </source>
</evidence>
<comment type="pathway">
    <text evidence="1">Carbohydrate acid metabolism.</text>
</comment>
<dbReference type="KEGG" id="dmr:Deima_0913"/>
<reference evidence="11" key="2">
    <citation type="submission" date="2011-01" db="EMBL/GenBank/DDBJ databases">
        <title>The complete genome of Deinococcus maricopensis DSM 21211.</title>
        <authorList>
            <consortium name="US DOE Joint Genome Institute (JGI-PGF)"/>
            <person name="Lucas S."/>
            <person name="Copeland A."/>
            <person name="Lapidus A."/>
            <person name="Goodwin L."/>
            <person name="Pitluck S."/>
            <person name="Kyrpides N."/>
            <person name="Mavromatis K."/>
            <person name="Pagani I."/>
            <person name="Ivanova N."/>
            <person name="Ovchinnikova G."/>
            <person name="Zeytun A."/>
            <person name="Detter J.C."/>
            <person name="Han C."/>
            <person name="Land M."/>
            <person name="Hauser L."/>
            <person name="Markowitz V."/>
            <person name="Cheng J.-F."/>
            <person name="Hugenholtz P."/>
            <person name="Woyke T."/>
            <person name="Wu D."/>
            <person name="Pukall R."/>
            <person name="Gehrich-Schroeter G."/>
            <person name="Brambilla E."/>
            <person name="Klenk H.-P."/>
            <person name="Eisen J.A."/>
        </authorList>
    </citation>
    <scope>NUCLEOTIDE SEQUENCE [LARGE SCALE GENOMIC DNA]</scope>
    <source>
        <strain evidence="11">DSM 21211 / LMG 22137 / NRRL B-23946 / LB-34</strain>
    </source>
</reference>
<dbReference type="InterPro" id="IPR031322">
    <property type="entry name" value="Shikimate/glucono_kinase"/>
</dbReference>
<organism evidence="10 11">
    <name type="scientific">Deinococcus maricopensis (strain DSM 21211 / LMG 22137 / NRRL B-23946 / LB-34)</name>
    <dbReference type="NCBI Taxonomy" id="709986"/>
    <lineage>
        <taxon>Bacteria</taxon>
        <taxon>Thermotogati</taxon>
        <taxon>Deinococcota</taxon>
        <taxon>Deinococci</taxon>
        <taxon>Deinococcales</taxon>
        <taxon>Deinococcaceae</taxon>
        <taxon>Deinococcus</taxon>
    </lineage>
</organism>
<dbReference type="Pfam" id="PF01202">
    <property type="entry name" value="SKI"/>
    <property type="match status" value="1"/>
</dbReference>
<keyword evidence="11" id="KW-1185">Reference proteome</keyword>
<dbReference type="NCBIfam" id="TIGR01313">
    <property type="entry name" value="therm_gnt_kin"/>
    <property type="match status" value="1"/>
</dbReference>
<protein>
    <recommendedName>
        <fullName evidence="3 9">Gluconokinase</fullName>
        <ecNumber evidence="3 9">2.7.1.12</ecNumber>
    </recommendedName>
</protein>
<dbReference type="AlphaFoldDB" id="E8U678"/>
<proteinExistence type="inferred from homology"/>
<dbReference type="Gene3D" id="3.40.50.300">
    <property type="entry name" value="P-loop containing nucleotide triphosphate hydrolases"/>
    <property type="match status" value="1"/>
</dbReference>
<evidence type="ECO:0000313" key="11">
    <source>
        <dbReference type="Proteomes" id="UP000008635"/>
    </source>
</evidence>
<name>E8U678_DEIML</name>
<dbReference type="PANTHER" id="PTHR43442:SF3">
    <property type="entry name" value="GLUCONOKINASE-RELATED"/>
    <property type="match status" value="1"/>
</dbReference>
<dbReference type="SUPFAM" id="SSF52540">
    <property type="entry name" value="P-loop containing nucleoside triphosphate hydrolases"/>
    <property type="match status" value="1"/>
</dbReference>
<evidence type="ECO:0000313" key="10">
    <source>
        <dbReference type="EMBL" id="ADV66567.1"/>
    </source>
</evidence>
<evidence type="ECO:0000256" key="7">
    <source>
        <dbReference type="ARBA" id="ARBA00022840"/>
    </source>
</evidence>
<dbReference type="STRING" id="709986.Deima_0913"/>
<gene>
    <name evidence="10" type="ordered locus">Deima_0913</name>
</gene>
<comment type="similarity">
    <text evidence="2 9">Belongs to the gluconokinase GntK/GntV family.</text>
</comment>
<keyword evidence="5 9" id="KW-0547">Nucleotide-binding</keyword>
<evidence type="ECO:0000256" key="8">
    <source>
        <dbReference type="ARBA" id="ARBA00048090"/>
    </source>
</evidence>
<keyword evidence="7 9" id="KW-0067">ATP-binding</keyword>
<dbReference type="EC" id="2.7.1.12" evidence="3 9"/>